<dbReference type="KEGG" id="moi:MOVS_01265"/>
<dbReference type="SUPFAM" id="SSF47413">
    <property type="entry name" value="lambda repressor-like DNA-binding domains"/>
    <property type="match status" value="1"/>
</dbReference>
<dbReference type="SMART" id="SM00530">
    <property type="entry name" value="HTH_XRE"/>
    <property type="match status" value="1"/>
</dbReference>
<reference evidence="3 5" key="2">
    <citation type="submission" date="2018-06" db="EMBL/GenBank/DDBJ databases">
        <authorList>
            <consortium name="Pathogen Informatics"/>
            <person name="Doyle S."/>
        </authorList>
    </citation>
    <scope>NUCLEOTIDE SEQUENCE [LARGE SCALE GENOMIC DNA]</scope>
    <source>
        <strain evidence="3 5">NCTC11227</strain>
    </source>
</reference>
<evidence type="ECO:0000313" key="2">
    <source>
        <dbReference type="EMBL" id="ANB90846.1"/>
    </source>
</evidence>
<dbReference type="RefSeq" id="WP_063513432.1">
    <property type="nucleotide sequence ID" value="NZ_CP011158.1"/>
</dbReference>
<evidence type="ECO:0000313" key="4">
    <source>
        <dbReference type="Proteomes" id="UP000076765"/>
    </source>
</evidence>
<gene>
    <name evidence="2" type="ORF">MOVS_01265</name>
    <name evidence="3" type="ORF">NCTC11227_00265</name>
</gene>
<dbReference type="STRING" id="29433.MOVS_01265"/>
<evidence type="ECO:0000313" key="3">
    <source>
        <dbReference type="EMBL" id="STY86286.1"/>
    </source>
</evidence>
<dbReference type="Pfam" id="PF01381">
    <property type="entry name" value="HTH_3"/>
    <property type="match status" value="1"/>
</dbReference>
<keyword evidence="4" id="KW-1185">Reference proteome</keyword>
<protein>
    <recommendedName>
        <fullName evidence="1">HTH cro/C1-type domain-containing protein</fullName>
    </recommendedName>
</protein>
<name>A0A160GDM6_9GAMM</name>
<dbReference type="Gene3D" id="1.10.260.40">
    <property type="entry name" value="lambda repressor-like DNA-binding domains"/>
    <property type="match status" value="1"/>
</dbReference>
<reference evidence="2 4" key="1">
    <citation type="submission" date="2015-04" db="EMBL/GenBank/DDBJ databases">
        <authorList>
            <person name="Calcutt M.J."/>
            <person name="Foecking M.F."/>
        </authorList>
    </citation>
    <scope>NUCLEOTIDE SEQUENCE [LARGE SCALE GENOMIC DNA]</scope>
    <source>
        <strain evidence="2 4">199/55</strain>
    </source>
</reference>
<dbReference type="Proteomes" id="UP000255102">
    <property type="component" value="Unassembled WGS sequence"/>
</dbReference>
<dbReference type="InterPro" id="IPR001387">
    <property type="entry name" value="Cro/C1-type_HTH"/>
</dbReference>
<evidence type="ECO:0000313" key="5">
    <source>
        <dbReference type="Proteomes" id="UP000255102"/>
    </source>
</evidence>
<sequence length="137" mass="14702">MTTIPERIQAALDHKGVSWSKAATSINLSAQAATKWKKGQIGKETLQDLARFLGVNYGWLATGEGEMIGTQVAYKGALADYEPSTSTVELVETLKEMERNGELTPQLVGLLNATLDTVKSASGKKLSVAHLVESPNE</sequence>
<dbReference type="EMBL" id="UGPW01000001">
    <property type="protein sequence ID" value="STY86286.1"/>
    <property type="molecule type" value="Genomic_DNA"/>
</dbReference>
<feature type="domain" description="HTH cro/C1-type" evidence="1">
    <location>
        <begin position="7"/>
        <end position="60"/>
    </location>
</feature>
<dbReference type="InterPro" id="IPR010982">
    <property type="entry name" value="Lambda_DNA-bd_dom_sf"/>
</dbReference>
<dbReference type="EMBL" id="CP011158">
    <property type="protein sequence ID" value="ANB90846.1"/>
    <property type="molecule type" value="Genomic_DNA"/>
</dbReference>
<organism evidence="3 5">
    <name type="scientific">Moraxella ovis</name>
    <dbReference type="NCBI Taxonomy" id="29433"/>
    <lineage>
        <taxon>Bacteria</taxon>
        <taxon>Pseudomonadati</taxon>
        <taxon>Pseudomonadota</taxon>
        <taxon>Gammaproteobacteria</taxon>
        <taxon>Moraxellales</taxon>
        <taxon>Moraxellaceae</taxon>
        <taxon>Moraxella</taxon>
    </lineage>
</organism>
<dbReference type="GO" id="GO:0003677">
    <property type="term" value="F:DNA binding"/>
    <property type="evidence" value="ECO:0007669"/>
    <property type="project" value="InterPro"/>
</dbReference>
<evidence type="ECO:0000259" key="1">
    <source>
        <dbReference type="SMART" id="SM00530"/>
    </source>
</evidence>
<dbReference type="CDD" id="cd00093">
    <property type="entry name" value="HTH_XRE"/>
    <property type="match status" value="1"/>
</dbReference>
<dbReference type="Proteomes" id="UP000076765">
    <property type="component" value="Chromosome"/>
</dbReference>
<accession>A0A160GDM6</accession>
<dbReference type="AlphaFoldDB" id="A0A160GDM6"/>
<proteinExistence type="predicted"/>